<name>W6UGR4_ECHGR</name>
<protein>
    <submittedName>
        <fullName evidence="1">Uncharacterized protein</fullName>
    </submittedName>
</protein>
<evidence type="ECO:0000313" key="1">
    <source>
        <dbReference type="EMBL" id="EUB60191.1"/>
    </source>
</evidence>
<keyword evidence="2" id="KW-1185">Reference proteome</keyword>
<dbReference type="Proteomes" id="UP000019149">
    <property type="component" value="Unassembled WGS sequence"/>
</dbReference>
<dbReference type="KEGG" id="egl:EGR_04901"/>
<sequence>MLTIALWSTSRWFPLTKLQFPAGFLNWTSLDLQRHATYSKRDRRKRCLNWGIKSIKWDKLSPSDKSESRNGSPSKENKARIRTSNATLILAPDLRYDVCFTVLTQENNNLIFVSTVFSIFCLPILNLSDFHSTFLGFYSFKGFVFITKDTLITYCDPTSVSFILFFLRLLTY</sequence>
<evidence type="ECO:0000313" key="2">
    <source>
        <dbReference type="Proteomes" id="UP000019149"/>
    </source>
</evidence>
<dbReference type="GeneID" id="36340616"/>
<accession>W6UGR4</accession>
<proteinExistence type="predicted"/>
<dbReference type="EMBL" id="APAU02000033">
    <property type="protein sequence ID" value="EUB60191.1"/>
    <property type="molecule type" value="Genomic_DNA"/>
</dbReference>
<dbReference type="AlphaFoldDB" id="W6UGR4"/>
<dbReference type="CTD" id="36340616"/>
<gene>
    <name evidence="1" type="ORF">EGR_04901</name>
</gene>
<organism evidence="1 2">
    <name type="scientific">Echinococcus granulosus</name>
    <name type="common">Hydatid tapeworm</name>
    <dbReference type="NCBI Taxonomy" id="6210"/>
    <lineage>
        <taxon>Eukaryota</taxon>
        <taxon>Metazoa</taxon>
        <taxon>Spiralia</taxon>
        <taxon>Lophotrochozoa</taxon>
        <taxon>Platyhelminthes</taxon>
        <taxon>Cestoda</taxon>
        <taxon>Eucestoda</taxon>
        <taxon>Cyclophyllidea</taxon>
        <taxon>Taeniidae</taxon>
        <taxon>Echinococcus</taxon>
        <taxon>Echinococcus granulosus group</taxon>
    </lineage>
</organism>
<dbReference type="RefSeq" id="XP_024351387.1">
    <property type="nucleotide sequence ID" value="XM_024494150.1"/>
</dbReference>
<comment type="caution">
    <text evidence="1">The sequence shown here is derived from an EMBL/GenBank/DDBJ whole genome shotgun (WGS) entry which is preliminary data.</text>
</comment>
<reference evidence="1 2" key="1">
    <citation type="journal article" date="2013" name="Nat. Genet.">
        <title>The genome of the hydatid tapeworm Echinococcus granulosus.</title>
        <authorList>
            <person name="Zheng H."/>
            <person name="Zhang W."/>
            <person name="Zhang L."/>
            <person name="Zhang Z."/>
            <person name="Li J."/>
            <person name="Lu G."/>
            <person name="Zhu Y."/>
            <person name="Wang Y."/>
            <person name="Huang Y."/>
            <person name="Liu J."/>
            <person name="Kang H."/>
            <person name="Chen J."/>
            <person name="Wang L."/>
            <person name="Chen A."/>
            <person name="Yu S."/>
            <person name="Gao Z."/>
            <person name="Jin L."/>
            <person name="Gu W."/>
            <person name="Wang Z."/>
            <person name="Zhao L."/>
            <person name="Shi B."/>
            <person name="Wen H."/>
            <person name="Lin R."/>
            <person name="Jones M.K."/>
            <person name="Brejova B."/>
            <person name="Vinar T."/>
            <person name="Zhao G."/>
            <person name="McManus D.P."/>
            <person name="Chen Z."/>
            <person name="Zhou Y."/>
            <person name="Wang S."/>
        </authorList>
    </citation>
    <scope>NUCLEOTIDE SEQUENCE [LARGE SCALE GENOMIC DNA]</scope>
</reference>